<reference evidence="1 2" key="1">
    <citation type="journal article" date="2019" name="Sci. Rep.">
        <title>Orb-weaving spider Araneus ventricosus genome elucidates the spidroin gene catalogue.</title>
        <authorList>
            <person name="Kono N."/>
            <person name="Nakamura H."/>
            <person name="Ohtoshi R."/>
            <person name="Moran D.A.P."/>
            <person name="Shinohara A."/>
            <person name="Yoshida Y."/>
            <person name="Fujiwara M."/>
            <person name="Mori M."/>
            <person name="Tomita M."/>
            <person name="Arakawa K."/>
        </authorList>
    </citation>
    <scope>NUCLEOTIDE SEQUENCE [LARGE SCALE GENOMIC DNA]</scope>
</reference>
<dbReference type="EMBL" id="BGPR01003672">
    <property type="protein sequence ID" value="GBM91084.1"/>
    <property type="molecule type" value="Genomic_DNA"/>
</dbReference>
<gene>
    <name evidence="1" type="ORF">AVEN_135106_1</name>
</gene>
<keyword evidence="2" id="KW-1185">Reference proteome</keyword>
<organism evidence="1 2">
    <name type="scientific">Araneus ventricosus</name>
    <name type="common">Orbweaver spider</name>
    <name type="synonym">Epeira ventricosa</name>
    <dbReference type="NCBI Taxonomy" id="182803"/>
    <lineage>
        <taxon>Eukaryota</taxon>
        <taxon>Metazoa</taxon>
        <taxon>Ecdysozoa</taxon>
        <taxon>Arthropoda</taxon>
        <taxon>Chelicerata</taxon>
        <taxon>Arachnida</taxon>
        <taxon>Araneae</taxon>
        <taxon>Araneomorphae</taxon>
        <taxon>Entelegynae</taxon>
        <taxon>Araneoidea</taxon>
        <taxon>Araneidae</taxon>
        <taxon>Araneus</taxon>
    </lineage>
</organism>
<sequence length="186" mass="21577">MHFSLDKQTEKTVTMLAIQVQKLLMTLSMLVPSDDSGLQYDDARIMLWKSIYAPSINNKSLKHFYWTDRGRIDNTKPARYIICSKNISIRKRFVLACSVCFEVHEMWEEMSNEDRAHFYTQNCEKISPLLLFWAHSMEGSDIVLEQYMDGARKSAIEIGLLEAVKYLFAVSTEDERRTMASASIEE</sequence>
<dbReference type="AlphaFoldDB" id="A0A4Y2JM95"/>
<accession>A0A4Y2JM95</accession>
<protein>
    <submittedName>
        <fullName evidence="1">Uncharacterized protein</fullName>
    </submittedName>
</protein>
<evidence type="ECO:0000313" key="1">
    <source>
        <dbReference type="EMBL" id="GBM91084.1"/>
    </source>
</evidence>
<comment type="caution">
    <text evidence="1">The sequence shown here is derived from an EMBL/GenBank/DDBJ whole genome shotgun (WGS) entry which is preliminary data.</text>
</comment>
<evidence type="ECO:0000313" key="2">
    <source>
        <dbReference type="Proteomes" id="UP000499080"/>
    </source>
</evidence>
<name>A0A4Y2JM95_ARAVE</name>
<proteinExistence type="predicted"/>
<dbReference type="Proteomes" id="UP000499080">
    <property type="component" value="Unassembled WGS sequence"/>
</dbReference>